<dbReference type="AlphaFoldDB" id="A0A0K9CNV3"/>
<dbReference type="PANTHER" id="PTHR30330:SF14">
    <property type="entry name" value="SODIUM_AMINO ACID (ALANINE) SYMPORTER"/>
    <property type="match status" value="1"/>
</dbReference>
<evidence type="ECO:0000256" key="6">
    <source>
        <dbReference type="ARBA" id="ARBA00022989"/>
    </source>
</evidence>
<dbReference type="GO" id="GO:0005886">
    <property type="term" value="C:plasma membrane"/>
    <property type="evidence" value="ECO:0007669"/>
    <property type="project" value="UniProtKB-SubCell"/>
</dbReference>
<evidence type="ECO:0000256" key="2">
    <source>
        <dbReference type="ARBA" id="ARBA00009261"/>
    </source>
</evidence>
<keyword evidence="4" id="KW-1003">Cell membrane</keyword>
<evidence type="ECO:0000256" key="5">
    <source>
        <dbReference type="ARBA" id="ARBA00022692"/>
    </source>
</evidence>
<evidence type="ECO:0000256" key="1">
    <source>
        <dbReference type="ARBA" id="ARBA00004651"/>
    </source>
</evidence>
<comment type="similarity">
    <text evidence="2">Belongs to the alanine or glycine:cation symporter (AGCS) (TC 2.A.25) family.</text>
</comment>
<proteinExistence type="inferred from homology"/>
<keyword evidence="7 8" id="KW-0472">Membrane</keyword>
<feature type="transmembrane region" description="Helical" evidence="8">
    <location>
        <begin position="47"/>
        <end position="66"/>
    </location>
</feature>
<dbReference type="InterPro" id="IPR001463">
    <property type="entry name" value="Na/Ala_symport"/>
</dbReference>
<keyword evidence="6 8" id="KW-1133">Transmembrane helix</keyword>
<gene>
    <name evidence="9" type="ORF">PSAG_04617</name>
</gene>
<evidence type="ECO:0000313" key="10">
    <source>
        <dbReference type="Proteomes" id="UP000004650"/>
    </source>
</evidence>
<evidence type="ECO:0000256" key="8">
    <source>
        <dbReference type="SAM" id="Phobius"/>
    </source>
</evidence>
<evidence type="ECO:0000256" key="7">
    <source>
        <dbReference type="ARBA" id="ARBA00023136"/>
    </source>
</evidence>
<reference evidence="10" key="1">
    <citation type="submission" date="2009-02" db="EMBL/GenBank/DDBJ databases">
        <title>The Genome Sequence of Shigella sp. D9.</title>
        <authorList>
            <consortium name="The Broad Institute Genome Sequencing Platform"/>
            <person name="Ward D."/>
            <person name="Young S.K."/>
            <person name="Kodira C.D."/>
            <person name="Zeng Q."/>
            <person name="Koehrsen M."/>
            <person name="Alvarado L."/>
            <person name="Berlin A."/>
            <person name="Borenstein D."/>
            <person name="Chen Z."/>
            <person name="Engels R."/>
            <person name="Freedman E."/>
            <person name="Gellesch M."/>
            <person name="Goldberg J."/>
            <person name="Griggs A."/>
            <person name="Gujja S."/>
            <person name="Heiman D."/>
            <person name="Hepburn T."/>
            <person name="Howarth C."/>
            <person name="Jen D."/>
            <person name="Larson L."/>
            <person name="Lewis B."/>
            <person name="Mehta T."/>
            <person name="Park D."/>
            <person name="Pearson M."/>
            <person name="Roberts A."/>
            <person name="Saif S."/>
            <person name="Shea T."/>
            <person name="Shenoy N."/>
            <person name="Sisk P."/>
            <person name="Stolte C."/>
            <person name="Sykes S."/>
            <person name="Walk T."/>
            <person name="White J."/>
            <person name="Yandava C."/>
            <person name="Allen-Vercoe E."/>
            <person name="Strauss J."/>
            <person name="Sibley C."/>
            <person name="White A."/>
            <person name="Ambrose C."/>
            <person name="Lander E."/>
            <person name="Nusbaum C."/>
            <person name="Galagan J."/>
            <person name="Birren B."/>
        </authorList>
    </citation>
    <scope>NUCLEOTIDE SEQUENCE [LARGE SCALE GENOMIC DNA]</scope>
    <source>
        <strain evidence="10">D11</strain>
    </source>
</reference>
<organism evidence="9 10">
    <name type="scientific">Fusobacterium animalis D11</name>
    <dbReference type="NCBI Taxonomy" id="556264"/>
    <lineage>
        <taxon>Bacteria</taxon>
        <taxon>Fusobacteriati</taxon>
        <taxon>Fusobacteriota</taxon>
        <taxon>Fusobacteriia</taxon>
        <taxon>Fusobacteriales</taxon>
        <taxon>Fusobacteriaceae</taxon>
        <taxon>Fusobacterium</taxon>
    </lineage>
</organism>
<reference evidence="9 10" key="2">
    <citation type="submission" date="2013-10" db="EMBL/GenBank/DDBJ databases">
        <title>The Genome Sequence of Fusobacterium nucleatum subsp. animalis D11.</title>
        <authorList>
            <consortium name="The Broad Institute Genomics Platform"/>
            <person name="Earl A."/>
            <person name="Ward D."/>
            <person name="Feldgarden M."/>
            <person name="Gevers D."/>
            <person name="Kostic A."/>
            <person name="Garrett W."/>
            <person name="Young S.K."/>
            <person name="Zeng Q."/>
            <person name="Gargeya S."/>
            <person name="Fitzgerald M."/>
            <person name="Abouelleil A."/>
            <person name="Alvarado L."/>
            <person name="Berlin A.M."/>
            <person name="Chapman S.B."/>
            <person name="Gainer-Dewar J."/>
            <person name="Goldberg J."/>
            <person name="Gnerre S."/>
            <person name="Griggs A."/>
            <person name="Gujja S."/>
            <person name="Hansen M."/>
            <person name="Howarth C."/>
            <person name="Imamovic A."/>
            <person name="Ireland A."/>
            <person name="Larimer J."/>
            <person name="McCowan C."/>
            <person name="Murphy C."/>
            <person name="Pearson M."/>
            <person name="Poon T.W."/>
            <person name="Priest M."/>
            <person name="Roberts A."/>
            <person name="Saif S."/>
            <person name="Shea T."/>
            <person name="Sykes S."/>
            <person name="Wortman J."/>
            <person name="Nusbaum C."/>
            <person name="Birren B."/>
        </authorList>
    </citation>
    <scope>NUCLEOTIDE SEQUENCE [LARGE SCALE GENOMIC DNA]</scope>
    <source>
        <strain evidence="9 10">D11</strain>
    </source>
</reference>
<evidence type="ECO:0000313" key="9">
    <source>
        <dbReference type="EMBL" id="KMV76002.1"/>
    </source>
</evidence>
<dbReference type="Proteomes" id="UP000004650">
    <property type="component" value="Unassembled WGS sequence"/>
</dbReference>
<accession>A0A0K9CNV3</accession>
<dbReference type="EMBL" id="ACDS02000041">
    <property type="protein sequence ID" value="KMV76002.1"/>
    <property type="molecule type" value="Genomic_DNA"/>
</dbReference>
<comment type="subcellular location">
    <subcellularLocation>
        <location evidence="1">Cell membrane</location>
        <topology evidence="1">Multi-pass membrane protein</topology>
    </subcellularLocation>
</comment>
<dbReference type="Pfam" id="PF01235">
    <property type="entry name" value="Na_Ala_symp"/>
    <property type="match status" value="1"/>
</dbReference>
<name>A0A0K9CNV3_9FUSO</name>
<dbReference type="GO" id="GO:0005283">
    <property type="term" value="F:amino acid:sodium symporter activity"/>
    <property type="evidence" value="ECO:0007669"/>
    <property type="project" value="InterPro"/>
</dbReference>
<keyword evidence="5 8" id="KW-0812">Transmembrane</keyword>
<dbReference type="PANTHER" id="PTHR30330">
    <property type="entry name" value="AGSS FAMILY TRANSPORTER, SODIUM-ALANINE"/>
    <property type="match status" value="1"/>
</dbReference>
<sequence length="78" mass="8950">MVFFGEANIKYLFGKKAINVYRILVMIAIFIGSTQKVELVWELADLFNGLMVIPNLIALIVLYKLVDNTSNEYDKLHL</sequence>
<protein>
    <submittedName>
        <fullName evidence="9">Uncharacterized protein</fullName>
    </submittedName>
</protein>
<keyword evidence="3" id="KW-0813">Transport</keyword>
<comment type="caution">
    <text evidence="9">The sequence shown here is derived from an EMBL/GenBank/DDBJ whole genome shotgun (WGS) entry which is preliminary data.</text>
</comment>
<feature type="transmembrane region" description="Helical" evidence="8">
    <location>
        <begin position="20"/>
        <end position="41"/>
    </location>
</feature>
<evidence type="ECO:0000256" key="3">
    <source>
        <dbReference type="ARBA" id="ARBA00022448"/>
    </source>
</evidence>
<evidence type="ECO:0000256" key="4">
    <source>
        <dbReference type="ARBA" id="ARBA00022475"/>
    </source>
</evidence>